<accession>A0ABW1ZJC6</accession>
<evidence type="ECO:0000313" key="1">
    <source>
        <dbReference type="EMBL" id="MFC6660533.1"/>
    </source>
</evidence>
<dbReference type="Proteomes" id="UP001596317">
    <property type="component" value="Unassembled WGS sequence"/>
</dbReference>
<name>A0ABW1ZJC6_9DEIO</name>
<sequence>MKEQTDIFPAHLILSNPSNFEVYVDYQYNRQFIHILQLRYYVLSTENYYHSSWSHFIDPLWQPSINEKRPFAELEAILLDVVDSIKSITNDHQIRILVNKDQQNFILIRDIITLPSQHYREMKKTFSDSAGYYGVSQFISLFFRDAERYLIGSISPELFWDKVEEYKEFRKDH</sequence>
<dbReference type="RefSeq" id="WP_224606582.1">
    <property type="nucleotide sequence ID" value="NZ_JAIQXV010000004.1"/>
</dbReference>
<organism evidence="1 2">
    <name type="scientific">Deinococcus multiflagellatus</name>
    <dbReference type="NCBI Taxonomy" id="1656887"/>
    <lineage>
        <taxon>Bacteria</taxon>
        <taxon>Thermotogati</taxon>
        <taxon>Deinococcota</taxon>
        <taxon>Deinococci</taxon>
        <taxon>Deinococcales</taxon>
        <taxon>Deinococcaceae</taxon>
        <taxon>Deinococcus</taxon>
    </lineage>
</organism>
<keyword evidence="2" id="KW-1185">Reference proteome</keyword>
<proteinExistence type="predicted"/>
<evidence type="ECO:0000313" key="2">
    <source>
        <dbReference type="Proteomes" id="UP001596317"/>
    </source>
</evidence>
<comment type="caution">
    <text evidence="1">The sequence shown here is derived from an EMBL/GenBank/DDBJ whole genome shotgun (WGS) entry which is preliminary data.</text>
</comment>
<protein>
    <submittedName>
        <fullName evidence="1">Uncharacterized protein</fullName>
    </submittedName>
</protein>
<gene>
    <name evidence="1" type="ORF">ACFP90_09310</name>
</gene>
<dbReference type="EMBL" id="JBHSWB010000001">
    <property type="protein sequence ID" value="MFC6660533.1"/>
    <property type="molecule type" value="Genomic_DNA"/>
</dbReference>
<reference evidence="2" key="1">
    <citation type="journal article" date="2019" name="Int. J. Syst. Evol. Microbiol.">
        <title>The Global Catalogue of Microorganisms (GCM) 10K type strain sequencing project: providing services to taxonomists for standard genome sequencing and annotation.</title>
        <authorList>
            <consortium name="The Broad Institute Genomics Platform"/>
            <consortium name="The Broad Institute Genome Sequencing Center for Infectious Disease"/>
            <person name="Wu L."/>
            <person name="Ma J."/>
        </authorList>
    </citation>
    <scope>NUCLEOTIDE SEQUENCE [LARGE SCALE GENOMIC DNA]</scope>
    <source>
        <strain evidence="2">CCUG 63830</strain>
    </source>
</reference>